<dbReference type="Proteomes" id="UP000233120">
    <property type="component" value="Unassembled WGS sequence"/>
</dbReference>
<feature type="domain" description="C2H2-type" evidence="13">
    <location>
        <begin position="405"/>
        <end position="432"/>
    </location>
</feature>
<dbReference type="CDD" id="cd07765">
    <property type="entry name" value="KRAB_A-box"/>
    <property type="match status" value="1"/>
</dbReference>
<evidence type="ECO:0000256" key="7">
    <source>
        <dbReference type="ARBA" id="ARBA00022833"/>
    </source>
</evidence>
<evidence type="ECO:0008006" key="17">
    <source>
        <dbReference type="Google" id="ProtNLM"/>
    </source>
</evidence>
<accession>A0A2K6ALH9</accession>
<evidence type="ECO:0000256" key="9">
    <source>
        <dbReference type="ARBA" id="ARBA00023125"/>
    </source>
</evidence>
<dbReference type="InterPro" id="IPR001909">
    <property type="entry name" value="KRAB"/>
</dbReference>
<evidence type="ECO:0000256" key="3">
    <source>
        <dbReference type="ARBA" id="ARBA00006991"/>
    </source>
</evidence>
<evidence type="ECO:0000256" key="6">
    <source>
        <dbReference type="ARBA" id="ARBA00022771"/>
    </source>
</evidence>
<evidence type="ECO:0000259" key="13">
    <source>
        <dbReference type="PROSITE" id="PS50157"/>
    </source>
</evidence>
<dbReference type="OMA" id="ACKYTEH"/>
<evidence type="ECO:0000256" key="11">
    <source>
        <dbReference type="ARBA" id="ARBA00023242"/>
    </source>
</evidence>
<evidence type="ECO:0000259" key="14">
    <source>
        <dbReference type="PROSITE" id="PS50805"/>
    </source>
</evidence>
<evidence type="ECO:0000313" key="16">
    <source>
        <dbReference type="Proteomes" id="UP000233120"/>
    </source>
</evidence>
<feature type="domain" description="KRAB" evidence="14">
    <location>
        <begin position="4"/>
        <end position="75"/>
    </location>
</feature>
<feature type="domain" description="C2H2-type" evidence="13">
    <location>
        <begin position="433"/>
        <end position="460"/>
    </location>
</feature>
<keyword evidence="10" id="KW-0804">Transcription</keyword>
<proteinExistence type="inferred from homology"/>
<evidence type="ECO:0000256" key="2">
    <source>
        <dbReference type="ARBA" id="ARBA00004123"/>
    </source>
</evidence>
<dbReference type="SMART" id="SM00355">
    <property type="entry name" value="ZnF_C2H2"/>
    <property type="match status" value="7"/>
</dbReference>
<dbReference type="FunFam" id="3.30.160.60:FF:000829">
    <property type="entry name" value="zinc finger protein 510"/>
    <property type="match status" value="1"/>
</dbReference>
<keyword evidence="5" id="KW-0677">Repeat</keyword>
<comment type="subcellular location">
    <subcellularLocation>
        <location evidence="2">Nucleus</location>
    </subcellularLocation>
</comment>
<feature type="domain" description="C2H2-type" evidence="13">
    <location>
        <begin position="238"/>
        <end position="272"/>
    </location>
</feature>
<feature type="domain" description="C2H2-type" evidence="13">
    <location>
        <begin position="461"/>
        <end position="488"/>
    </location>
</feature>
<dbReference type="Bgee" id="ENSMNEG00000000002">
    <property type="expression patterns" value="Expressed in adult mammalian kidney and 3 other cell types or tissues"/>
</dbReference>
<comment type="similarity">
    <text evidence="3">Belongs to the krueppel C2H2-type zinc-finger protein family.</text>
</comment>
<feature type="domain" description="C2H2-type" evidence="13">
    <location>
        <begin position="349"/>
        <end position="376"/>
    </location>
</feature>
<evidence type="ECO:0000256" key="5">
    <source>
        <dbReference type="ARBA" id="ARBA00022737"/>
    </source>
</evidence>
<dbReference type="Pfam" id="PF01352">
    <property type="entry name" value="KRAB"/>
    <property type="match status" value="1"/>
</dbReference>
<dbReference type="InterPro" id="IPR013087">
    <property type="entry name" value="Znf_C2H2_type"/>
</dbReference>
<dbReference type="GO" id="GO:0005634">
    <property type="term" value="C:nucleus"/>
    <property type="evidence" value="ECO:0007669"/>
    <property type="project" value="UniProtKB-SubCell"/>
</dbReference>
<feature type="domain" description="C2H2-type" evidence="13">
    <location>
        <begin position="273"/>
        <end position="300"/>
    </location>
</feature>
<dbReference type="GeneTree" id="ENSGT00940000162764"/>
<dbReference type="FunFam" id="3.30.160.60:FF:000011">
    <property type="entry name" value="zinc finger protein 615 isoform X1"/>
    <property type="match status" value="1"/>
</dbReference>
<dbReference type="GO" id="GO:0001228">
    <property type="term" value="F:DNA-binding transcription activator activity, RNA polymerase II-specific"/>
    <property type="evidence" value="ECO:0007669"/>
    <property type="project" value="TreeGrafter"/>
</dbReference>
<keyword evidence="4" id="KW-0479">Metal-binding</keyword>
<evidence type="ECO:0000256" key="10">
    <source>
        <dbReference type="ARBA" id="ARBA00023163"/>
    </source>
</evidence>
<feature type="domain" description="C2H2-type" evidence="13">
    <location>
        <begin position="377"/>
        <end position="404"/>
    </location>
</feature>
<dbReference type="PROSITE" id="PS50805">
    <property type="entry name" value="KRAB"/>
    <property type="match status" value="1"/>
</dbReference>
<dbReference type="Gene3D" id="3.30.160.60">
    <property type="entry name" value="Classic Zinc Finger"/>
    <property type="match status" value="9"/>
</dbReference>
<dbReference type="PANTHER" id="PTHR24393">
    <property type="entry name" value="ZINC FINGER PROTEIN"/>
    <property type="match status" value="1"/>
</dbReference>
<dbReference type="GO" id="GO:0008270">
    <property type="term" value="F:zinc ion binding"/>
    <property type="evidence" value="ECO:0007669"/>
    <property type="project" value="UniProtKB-KW"/>
</dbReference>
<dbReference type="SUPFAM" id="SSF109640">
    <property type="entry name" value="KRAB domain (Kruppel-associated box)"/>
    <property type="match status" value="1"/>
</dbReference>
<dbReference type="SMART" id="SM00349">
    <property type="entry name" value="KRAB"/>
    <property type="match status" value="1"/>
</dbReference>
<reference evidence="15" key="1">
    <citation type="submission" date="2025-08" db="UniProtKB">
        <authorList>
            <consortium name="Ensembl"/>
        </authorList>
    </citation>
    <scope>IDENTIFICATION</scope>
</reference>
<dbReference type="PANTHER" id="PTHR24393:SF159">
    <property type="entry name" value="ZINC FINGER PROTEIN 345-RELATED"/>
    <property type="match status" value="1"/>
</dbReference>
<dbReference type="InterPro" id="IPR036236">
    <property type="entry name" value="Znf_C2H2_sf"/>
</dbReference>
<evidence type="ECO:0000256" key="12">
    <source>
        <dbReference type="PROSITE-ProRule" id="PRU00042"/>
    </source>
</evidence>
<dbReference type="PROSITE" id="PS50157">
    <property type="entry name" value="ZINC_FINGER_C2H2_2"/>
    <property type="match status" value="8"/>
</dbReference>
<dbReference type="FunFam" id="3.30.160.60:FF:000295">
    <property type="entry name" value="zinc finger protein 19"/>
    <property type="match status" value="2"/>
</dbReference>
<dbReference type="Pfam" id="PF00096">
    <property type="entry name" value="zf-C2H2"/>
    <property type="match status" value="5"/>
</dbReference>
<dbReference type="FunFam" id="3.30.160.60:FF:002343">
    <property type="entry name" value="Zinc finger protein 33A"/>
    <property type="match status" value="3"/>
</dbReference>
<keyword evidence="9" id="KW-0238">DNA-binding</keyword>
<reference evidence="15" key="2">
    <citation type="submission" date="2025-09" db="UniProtKB">
        <authorList>
            <consortium name="Ensembl"/>
        </authorList>
    </citation>
    <scope>IDENTIFICATION</scope>
</reference>
<evidence type="ECO:0000313" key="15">
    <source>
        <dbReference type="Ensembl" id="ENSMNEP00000000003.1"/>
    </source>
</evidence>
<dbReference type="AlphaFoldDB" id="A0A2K6ALH9"/>
<feature type="domain" description="C2H2-type" evidence="13">
    <location>
        <begin position="301"/>
        <end position="348"/>
    </location>
</feature>
<sequence>MGSVSFKDVTVGFTQEEWQHLDPAQTTLSRDVMLENYSHFVSVGYCIPKPEVILKLEKGEEPWILEEKFPLQSHLGDRNYSRMKFNEFNKEESYEYNKNGNGFWLNASFGIRKLKIGSNLLNIINMGKLSLRIHSSLAYTGQKTCKYTEHGKTCGMSFFITHQQTHPKENHYECKECGENIFEESISLNIRVQRLNPTPIQRTHSIYNIIKYNECGTFFSEKLVLHLQHRTYTGEKPYECHEYGKTFTQKSKTFCKNSDLIKHQRTHTGERSYRCLECGKSFSEKSALTQHQRTHTEEKPYECHECGKAFSFKSVLTVHQKTQGRSPMNAMHKSDLIEHQRIHTGEKPYECNEYGKSFSEKSTLTKHLRTHTGEKPYKCIQCGEFFCYYSSFTEHLRRHTGEKPFRCNECGKTFYQKSTLIVPQRTHIRQKPYKCNECGKSFCVKSKLIAHHSTHTGEKPYECNVCGKSFHIKSKLTVRQRTRLGQNFVEQRT</sequence>
<keyword evidence="8" id="KW-0805">Transcription regulation</keyword>
<organism evidence="15 16">
    <name type="scientific">Macaca nemestrina</name>
    <name type="common">Pig-tailed macaque</name>
    <dbReference type="NCBI Taxonomy" id="9545"/>
    <lineage>
        <taxon>Eukaryota</taxon>
        <taxon>Metazoa</taxon>
        <taxon>Chordata</taxon>
        <taxon>Craniata</taxon>
        <taxon>Vertebrata</taxon>
        <taxon>Euteleostomi</taxon>
        <taxon>Mammalia</taxon>
        <taxon>Eutheria</taxon>
        <taxon>Euarchontoglires</taxon>
        <taxon>Primates</taxon>
        <taxon>Haplorrhini</taxon>
        <taxon>Catarrhini</taxon>
        <taxon>Cercopithecidae</taxon>
        <taxon>Cercopithecinae</taxon>
        <taxon>Macaca</taxon>
    </lineage>
</organism>
<comment type="function">
    <text evidence="1">May be involved in transcriptional regulation.</text>
</comment>
<dbReference type="Gene3D" id="6.10.140.140">
    <property type="match status" value="1"/>
</dbReference>
<keyword evidence="7" id="KW-0862">Zinc</keyword>
<dbReference type="PROSITE" id="PS00028">
    <property type="entry name" value="ZINC_FINGER_C2H2_1"/>
    <property type="match status" value="3"/>
</dbReference>
<dbReference type="GO" id="GO:0000978">
    <property type="term" value="F:RNA polymerase II cis-regulatory region sequence-specific DNA binding"/>
    <property type="evidence" value="ECO:0007669"/>
    <property type="project" value="TreeGrafter"/>
</dbReference>
<dbReference type="SUPFAM" id="SSF57667">
    <property type="entry name" value="beta-beta-alpha zinc fingers"/>
    <property type="match status" value="5"/>
</dbReference>
<keyword evidence="16" id="KW-1185">Reference proteome</keyword>
<keyword evidence="6 12" id="KW-0863">Zinc-finger</keyword>
<name>A0A2K6ALH9_MACNE</name>
<evidence type="ECO:0000256" key="8">
    <source>
        <dbReference type="ARBA" id="ARBA00023015"/>
    </source>
</evidence>
<protein>
    <recommendedName>
        <fullName evidence="17">Zinc finger protein 37A</fullName>
    </recommendedName>
</protein>
<evidence type="ECO:0000256" key="1">
    <source>
        <dbReference type="ARBA" id="ARBA00003767"/>
    </source>
</evidence>
<evidence type="ECO:0000256" key="4">
    <source>
        <dbReference type="ARBA" id="ARBA00022723"/>
    </source>
</evidence>
<dbReference type="InterPro" id="IPR036051">
    <property type="entry name" value="KRAB_dom_sf"/>
</dbReference>
<dbReference type="Ensembl" id="ENSMNET00000000003.1">
    <property type="protein sequence ID" value="ENSMNEP00000000003.1"/>
    <property type="gene ID" value="ENSMNEG00000000002.1"/>
</dbReference>
<keyword evidence="11" id="KW-0539">Nucleus</keyword>